<dbReference type="PANTHER" id="PTHR37701">
    <property type="entry name" value="METHYL-CPG-BINDING DOMAIN-CONTAINING PROTEIN 8"/>
    <property type="match status" value="1"/>
</dbReference>
<comment type="subcellular location">
    <subcellularLocation>
        <location evidence="1">Nucleus</location>
    </subcellularLocation>
</comment>
<dbReference type="InterPro" id="IPR016177">
    <property type="entry name" value="DNA-bd_dom_sf"/>
</dbReference>
<organism evidence="7 8">
    <name type="scientific">Stephania yunnanensis</name>
    <dbReference type="NCBI Taxonomy" id="152371"/>
    <lineage>
        <taxon>Eukaryota</taxon>
        <taxon>Viridiplantae</taxon>
        <taxon>Streptophyta</taxon>
        <taxon>Embryophyta</taxon>
        <taxon>Tracheophyta</taxon>
        <taxon>Spermatophyta</taxon>
        <taxon>Magnoliopsida</taxon>
        <taxon>Ranunculales</taxon>
        <taxon>Menispermaceae</taxon>
        <taxon>Menispermoideae</taxon>
        <taxon>Cissampelideae</taxon>
        <taxon>Stephania</taxon>
    </lineage>
</organism>
<keyword evidence="2" id="KW-0805">Transcription regulation</keyword>
<evidence type="ECO:0000256" key="6">
    <source>
        <dbReference type="SAM" id="MobiDB-lite"/>
    </source>
</evidence>
<evidence type="ECO:0000256" key="3">
    <source>
        <dbReference type="ARBA" id="ARBA00023125"/>
    </source>
</evidence>
<keyword evidence="3" id="KW-0238">DNA-binding</keyword>
<comment type="caution">
    <text evidence="7">The sequence shown here is derived from an EMBL/GenBank/DDBJ whole genome shotgun (WGS) entry which is preliminary data.</text>
</comment>
<feature type="region of interest" description="Disordered" evidence="6">
    <location>
        <begin position="409"/>
        <end position="445"/>
    </location>
</feature>
<dbReference type="EMBL" id="JBBNAF010000006">
    <property type="protein sequence ID" value="KAK9134250.1"/>
    <property type="molecule type" value="Genomic_DNA"/>
</dbReference>
<evidence type="ECO:0000256" key="1">
    <source>
        <dbReference type="ARBA" id="ARBA00004123"/>
    </source>
</evidence>
<feature type="compositionally biased region" description="Polar residues" evidence="6">
    <location>
        <begin position="429"/>
        <end position="445"/>
    </location>
</feature>
<dbReference type="AlphaFoldDB" id="A0AAP0JJR3"/>
<dbReference type="SUPFAM" id="SSF54171">
    <property type="entry name" value="DNA-binding domain"/>
    <property type="match status" value="1"/>
</dbReference>
<accession>A0AAP0JJR3</accession>
<dbReference type="GO" id="GO:0003677">
    <property type="term" value="F:DNA binding"/>
    <property type="evidence" value="ECO:0007669"/>
    <property type="project" value="UniProtKB-KW"/>
</dbReference>
<proteinExistence type="predicted"/>
<dbReference type="InterPro" id="IPR037472">
    <property type="entry name" value="MBD8"/>
</dbReference>
<evidence type="ECO:0000313" key="8">
    <source>
        <dbReference type="Proteomes" id="UP001420932"/>
    </source>
</evidence>
<evidence type="ECO:0000313" key="7">
    <source>
        <dbReference type="EMBL" id="KAK9134250.1"/>
    </source>
</evidence>
<name>A0AAP0JJR3_9MAGN</name>
<reference evidence="7 8" key="1">
    <citation type="submission" date="2024-01" db="EMBL/GenBank/DDBJ databases">
        <title>Genome assemblies of Stephania.</title>
        <authorList>
            <person name="Yang L."/>
        </authorList>
    </citation>
    <scope>NUCLEOTIDE SEQUENCE [LARGE SCALE GENOMIC DNA]</scope>
    <source>
        <strain evidence="7">YNDBR</strain>
        <tissue evidence="7">Leaf</tissue>
    </source>
</reference>
<protein>
    <recommendedName>
        <fullName evidence="9">MBD domain-containing protein</fullName>
    </recommendedName>
</protein>
<dbReference type="GO" id="GO:0005634">
    <property type="term" value="C:nucleus"/>
    <property type="evidence" value="ECO:0007669"/>
    <property type="project" value="UniProtKB-SubCell"/>
</dbReference>
<evidence type="ECO:0000256" key="4">
    <source>
        <dbReference type="ARBA" id="ARBA00023163"/>
    </source>
</evidence>
<evidence type="ECO:0008006" key="9">
    <source>
        <dbReference type="Google" id="ProtNLM"/>
    </source>
</evidence>
<dbReference type="Proteomes" id="UP001420932">
    <property type="component" value="Unassembled WGS sequence"/>
</dbReference>
<evidence type="ECO:0000256" key="5">
    <source>
        <dbReference type="ARBA" id="ARBA00023242"/>
    </source>
</evidence>
<dbReference type="PANTHER" id="PTHR37701:SF17">
    <property type="entry name" value="METHYL BINDING DOMAIN117"/>
    <property type="match status" value="1"/>
</dbReference>
<sequence>MATAVDSSPPSPRSPHYLQLDSLPIVDLNALSQSELNSLSLCSSDAGAFDFRHCDDLVVPKIDRTVFNESKGGRKQTYSRLRLAPRQPDLASPSRKTNRKTAIEETSGEIVSVLRRLLGRGGGAGLAAIGGSDCGAAAEAAKGRKKRGRPRKDQGLVRARVRVLEECGGLDPFGEELRKMTAGLETAAEFLGFMGGFEGEWANQRKKRKIVDAGEFGDYLPKGWKVLLSLKRRRGRVSLCCRRYISTNGQQFASWKEVSSYLMSLGPLNSYTVNHCSSDETGRLPSKTTYENVSTLAPKNGHAGNDFEHSTKSPVHSTLLNPQALIDVEVLSVEASESQLNDAKVMNHDPRCSVANTLPKPDMDFARTTDGRNGEKDVLRNVVVGTSSAKKRWSSDSCSVDMAKEKGRNNLSNLNKNNGSMVTAEEPNLDNNGARHTSGTPSSVSYREKLTPMNLTKDLPKIADTKQLCSVCIWCGVEFKHEAVKPEARFSDPVGFLCSICRDKLSVLDNGFGNKS</sequence>
<keyword evidence="4" id="KW-0804">Transcription</keyword>
<gene>
    <name evidence="7" type="ORF">Syun_013580</name>
</gene>
<feature type="compositionally biased region" description="Low complexity" evidence="6">
    <location>
        <begin position="409"/>
        <end position="420"/>
    </location>
</feature>
<keyword evidence="5" id="KW-0539">Nucleus</keyword>
<keyword evidence="8" id="KW-1185">Reference proteome</keyword>
<evidence type="ECO:0000256" key="2">
    <source>
        <dbReference type="ARBA" id="ARBA00023015"/>
    </source>
</evidence>